<dbReference type="EMBL" id="WCIF01000031">
    <property type="protein sequence ID" value="KAB5433659.1"/>
    <property type="molecule type" value="Genomic_DNA"/>
</dbReference>
<evidence type="ECO:0000313" key="15">
    <source>
        <dbReference type="Proteomes" id="UP000433382"/>
    </source>
</evidence>
<dbReference type="Proteomes" id="UP000433382">
    <property type="component" value="Unassembled WGS sequence"/>
</dbReference>
<dbReference type="AlphaFoldDB" id="A0A3E4JNW2"/>
<evidence type="ECO:0000313" key="23">
    <source>
        <dbReference type="Proteomes" id="UP000483142"/>
    </source>
</evidence>
<reference evidence="15 16" key="2">
    <citation type="journal article" date="2019" name="Nat. Med.">
        <title>A library of human gut bacterial isolates paired with longitudinal multiomics data enables mechanistic microbiome research.</title>
        <authorList>
            <person name="Poyet M."/>
            <person name="Groussin M."/>
            <person name="Gibbons S.M."/>
            <person name="Avila-Pacheco J."/>
            <person name="Jiang X."/>
            <person name="Kearney S.M."/>
            <person name="Perrotta A.R."/>
            <person name="Berdy B."/>
            <person name="Zhao S."/>
            <person name="Lieberman T.D."/>
            <person name="Swanson P.K."/>
            <person name="Smith M."/>
            <person name="Roesemann S."/>
            <person name="Alexander J.E."/>
            <person name="Rich S.A."/>
            <person name="Livny J."/>
            <person name="Vlamakis H."/>
            <person name="Clish C."/>
            <person name="Bullock K."/>
            <person name="Deik A."/>
            <person name="Scott J."/>
            <person name="Pierce K.A."/>
            <person name="Xavier R.J."/>
            <person name="Alm E.J."/>
        </authorList>
    </citation>
    <scope>NUCLEOTIDE SEQUENCE [LARGE SCALE GENOMIC DNA]</scope>
    <source>
        <strain evidence="5 19">BIOML-A140</strain>
        <strain evidence="4 23">BIOML-A141</strain>
        <strain evidence="1 15">BIOML-A73</strain>
        <strain evidence="9 16">BIOML-A82</strain>
        <strain evidence="8 21">BIOML-A85</strain>
        <strain evidence="2 20">BIOML-A9</strain>
        <strain evidence="7 22">BIOML-A93</strain>
        <strain evidence="6 17">BIOML-A98</strain>
    </source>
</reference>
<evidence type="ECO:0000313" key="9">
    <source>
        <dbReference type="EMBL" id="KAB6697658.1"/>
    </source>
</evidence>
<evidence type="ECO:0000313" key="8">
    <source>
        <dbReference type="EMBL" id="KAB6690148.1"/>
    </source>
</evidence>
<evidence type="ECO:0000313" key="21">
    <source>
        <dbReference type="Proteomes" id="UP000470777"/>
    </source>
</evidence>
<dbReference type="EMBL" id="WCXA01000044">
    <property type="protein sequence ID" value="KAB3856825.1"/>
    <property type="molecule type" value="Genomic_DNA"/>
</dbReference>
<accession>A0A3E4JNW2</accession>
<evidence type="ECO:0000313" key="24">
    <source>
        <dbReference type="Proteomes" id="UP000555193"/>
    </source>
</evidence>
<dbReference type="Proteomes" id="UP000462885">
    <property type="component" value="Unassembled WGS sequence"/>
</dbReference>
<reference evidence="10 24" key="4">
    <citation type="submission" date="2020-04" db="EMBL/GenBank/DDBJ databases">
        <title>A novel gut-associated lysogenic phage, Bacteroides phage BV01, alters the host transcriptome and bile acid metabolism in Bacteroides vulgatus.</title>
        <authorList>
            <person name="Campbell D.E."/>
            <person name="Ly L."/>
            <person name="Ridlon J.M."/>
            <person name="Hsiao A."/>
            <person name="Degnan P.H."/>
        </authorList>
    </citation>
    <scope>NUCLEOTIDE SEQUENCE [LARGE SCALE GENOMIC DNA]</scope>
    <source>
        <strain evidence="10 24">VPI-4506</strain>
    </source>
</reference>
<dbReference type="Proteomes" id="UP000483142">
    <property type="component" value="Unassembled WGS sequence"/>
</dbReference>
<evidence type="ECO:0000313" key="14">
    <source>
        <dbReference type="Proteomes" id="UP000261003"/>
    </source>
</evidence>
<reference evidence="13 14" key="1">
    <citation type="submission" date="2018-08" db="EMBL/GenBank/DDBJ databases">
        <title>A genome reference for cultivated species of the human gut microbiota.</title>
        <authorList>
            <person name="Zou Y."/>
            <person name="Xue W."/>
            <person name="Luo G."/>
        </authorList>
    </citation>
    <scope>NUCLEOTIDE SEQUENCE [LARGE SCALE GENOMIC DNA]</scope>
    <source>
        <strain evidence="12 14">OM08-13BH</strain>
        <strain evidence="11 13">TM05-16</strain>
    </source>
</reference>
<dbReference type="Proteomes" id="UP000555193">
    <property type="component" value="Unassembled WGS sequence"/>
</dbReference>
<dbReference type="EMBL" id="JABDSH010000077">
    <property type="protein sequence ID" value="NMW36616.1"/>
    <property type="molecule type" value="Genomic_DNA"/>
</dbReference>
<evidence type="ECO:0000313" key="11">
    <source>
        <dbReference type="EMBL" id="RGJ88397.1"/>
    </source>
</evidence>
<evidence type="ECO:0000313" key="20">
    <source>
        <dbReference type="Proteomes" id="UP000470332"/>
    </source>
</evidence>
<evidence type="ECO:0000313" key="13">
    <source>
        <dbReference type="Proteomes" id="UP000260640"/>
    </source>
</evidence>
<evidence type="ECO:0000313" key="1">
    <source>
        <dbReference type="EMBL" id="KAB3567921.1"/>
    </source>
</evidence>
<dbReference type="EMBL" id="WCZM01000022">
    <property type="protein sequence ID" value="KAB3567921.1"/>
    <property type="molecule type" value="Genomic_DNA"/>
</dbReference>
<dbReference type="Proteomes" id="UP000261003">
    <property type="component" value="Unassembled WGS sequence"/>
</dbReference>
<dbReference type="EMBL" id="WCZV01000025">
    <property type="protein sequence ID" value="KAB6697658.1"/>
    <property type="molecule type" value="Genomic_DNA"/>
</dbReference>
<dbReference type="Proteomes" id="UP000260640">
    <property type="component" value="Unassembled WGS sequence"/>
</dbReference>
<evidence type="ECO:0000313" key="3">
    <source>
        <dbReference type="EMBL" id="KAB5433659.1"/>
    </source>
</evidence>
<dbReference type="EMBL" id="WDBY01000034">
    <property type="protein sequence ID" value="KAB6475231.1"/>
    <property type="molecule type" value="Genomic_DNA"/>
</dbReference>
<dbReference type="EMBL" id="WDAG01000024">
    <property type="protein sequence ID" value="KAB6657079.1"/>
    <property type="molecule type" value="Genomic_DNA"/>
</dbReference>
<gene>
    <name evidence="12" type="ORF">DXC16_13950</name>
    <name evidence="11" type="ORF">DXD46_08955</name>
    <name evidence="3" type="ORF">F9Z94_19120</name>
    <name evidence="2" type="ORF">GAS37_18080</name>
    <name evidence="1" type="ORF">GAY01_14765</name>
    <name evidence="6" type="ORF">GAY12_12095</name>
    <name evidence="9" type="ORF">GAY17_16865</name>
    <name evidence="5" type="ORF">GAZ06_15660</name>
    <name evidence="4" type="ORF">GAZ09_12575</name>
    <name evidence="7" type="ORF">GAZ76_17385</name>
    <name evidence="8" type="ORF">GAZ92_15755</name>
    <name evidence="10" type="ORF">HKQ54_10825</name>
</gene>
<dbReference type="Proteomes" id="UP000470332">
    <property type="component" value="Unassembled WGS sequence"/>
</dbReference>
<evidence type="ECO:0000313" key="22">
    <source>
        <dbReference type="Proteomes" id="UP000470952"/>
    </source>
</evidence>
<evidence type="ECO:0000313" key="17">
    <source>
        <dbReference type="Proteomes" id="UP000462015"/>
    </source>
</evidence>
<evidence type="ECO:0000313" key="19">
    <source>
        <dbReference type="Proteomes" id="UP000468344"/>
    </source>
</evidence>
<sequence>MTYGLLFYVEVASLLLDRGVMIYFKTGLDKREIVCICSKSIVTISIEFQPVGFFCMYFMQIHLERKS</sequence>
<comment type="caution">
    <text evidence="11">The sequence shown here is derived from an EMBL/GenBank/DDBJ whole genome shotgun (WGS) entry which is preliminary data.</text>
</comment>
<dbReference type="Proteomes" id="UP000470952">
    <property type="component" value="Unassembled WGS sequence"/>
</dbReference>
<organism evidence="11 13">
    <name type="scientific">Phocaeicola vulgatus</name>
    <name type="common">Bacteroides vulgatus</name>
    <dbReference type="NCBI Taxonomy" id="821"/>
    <lineage>
        <taxon>Bacteria</taxon>
        <taxon>Pseudomonadati</taxon>
        <taxon>Bacteroidota</taxon>
        <taxon>Bacteroidia</taxon>
        <taxon>Bacteroidales</taxon>
        <taxon>Bacteroidaceae</taxon>
        <taxon>Phocaeicola</taxon>
    </lineage>
</organism>
<dbReference type="EMBL" id="WDBZ01000024">
    <property type="protein sequence ID" value="KAB6452082.1"/>
    <property type="molecule type" value="Genomic_DNA"/>
</dbReference>
<dbReference type="Proteomes" id="UP000462015">
    <property type="component" value="Unassembled WGS sequence"/>
</dbReference>
<evidence type="ECO:0000313" key="7">
    <source>
        <dbReference type="EMBL" id="KAB6657079.1"/>
    </source>
</evidence>
<evidence type="ECO:0000313" key="12">
    <source>
        <dbReference type="EMBL" id="RGM42708.1"/>
    </source>
</evidence>
<evidence type="ECO:0000313" key="2">
    <source>
        <dbReference type="EMBL" id="KAB3856825.1"/>
    </source>
</evidence>
<evidence type="ECO:0000313" key="18">
    <source>
        <dbReference type="Proteomes" id="UP000462885"/>
    </source>
</evidence>
<name>A0A3E4JNW2_PHOVU</name>
<dbReference type="Proteomes" id="UP000470777">
    <property type="component" value="Unassembled WGS sequence"/>
</dbReference>
<dbReference type="EMBL" id="QSPP01000020">
    <property type="protein sequence ID" value="RGJ88397.1"/>
    <property type="molecule type" value="Genomic_DNA"/>
</dbReference>
<evidence type="ECO:0000313" key="5">
    <source>
        <dbReference type="EMBL" id="KAB6475231.1"/>
    </source>
</evidence>
<dbReference type="Proteomes" id="UP000437380">
    <property type="component" value="Unassembled WGS sequence"/>
</dbReference>
<evidence type="ECO:0000313" key="10">
    <source>
        <dbReference type="EMBL" id="NMW36616.1"/>
    </source>
</evidence>
<evidence type="ECO:0000313" key="6">
    <source>
        <dbReference type="EMBL" id="KAB6634717.1"/>
    </source>
</evidence>
<dbReference type="Proteomes" id="UP000468344">
    <property type="component" value="Unassembled WGS sequence"/>
</dbReference>
<dbReference type="EMBL" id="QSTG01000024">
    <property type="protein sequence ID" value="RGM42708.1"/>
    <property type="molecule type" value="Genomic_DNA"/>
</dbReference>
<dbReference type="EMBL" id="WCZY01000024">
    <property type="protein sequence ID" value="KAB6690148.1"/>
    <property type="molecule type" value="Genomic_DNA"/>
</dbReference>
<proteinExistence type="predicted"/>
<protein>
    <submittedName>
        <fullName evidence="11">Uncharacterized protein</fullName>
    </submittedName>
</protein>
<reference evidence="3 18" key="3">
    <citation type="submission" date="2019-10" db="EMBL/GenBank/DDBJ databases">
        <title>Genome Sequence and Assembly of iSURF_14.</title>
        <authorList>
            <person name="Wucher B.R."/>
            <person name="Ruoff K.L."/>
            <person name="Price C.E."/>
            <person name="Valls R.R."/>
            <person name="O'Toole G.A."/>
        </authorList>
    </citation>
    <scope>NUCLEOTIDE SEQUENCE [LARGE SCALE GENOMIC DNA]</scope>
    <source>
        <strain evidence="3 18">ANK132K_3B</strain>
    </source>
</reference>
<evidence type="ECO:0000313" key="4">
    <source>
        <dbReference type="EMBL" id="KAB6452082.1"/>
    </source>
</evidence>
<dbReference type="EMBL" id="WDAL01000022">
    <property type="protein sequence ID" value="KAB6634717.1"/>
    <property type="molecule type" value="Genomic_DNA"/>
</dbReference>
<evidence type="ECO:0000313" key="16">
    <source>
        <dbReference type="Proteomes" id="UP000437380"/>
    </source>
</evidence>